<feature type="compositionally biased region" description="Low complexity" evidence="7">
    <location>
        <begin position="316"/>
        <end position="388"/>
    </location>
</feature>
<dbReference type="Gene3D" id="3.90.1720.10">
    <property type="entry name" value="endopeptidase domain like (from Nostoc punctiforme)"/>
    <property type="match status" value="1"/>
</dbReference>
<keyword evidence="4" id="KW-0677">Repeat</keyword>
<dbReference type="PROSITE" id="PS51782">
    <property type="entry name" value="LYSM"/>
    <property type="match status" value="3"/>
</dbReference>
<feature type="signal peptide" evidence="8">
    <location>
        <begin position="1"/>
        <end position="28"/>
    </location>
</feature>
<dbReference type="GO" id="GO:0006508">
    <property type="term" value="P:proteolysis"/>
    <property type="evidence" value="ECO:0007669"/>
    <property type="project" value="UniProtKB-KW"/>
</dbReference>
<dbReference type="InterPro" id="IPR036779">
    <property type="entry name" value="LysM_dom_sf"/>
</dbReference>
<dbReference type="PANTHER" id="PTHR47053">
    <property type="entry name" value="MUREIN DD-ENDOPEPTIDASE MEPH-RELATED"/>
    <property type="match status" value="1"/>
</dbReference>
<comment type="caution">
    <text evidence="11">The sequence shown here is derived from an EMBL/GenBank/DDBJ whole genome shotgun (WGS) entry which is preliminary data.</text>
</comment>
<evidence type="ECO:0000313" key="11">
    <source>
        <dbReference type="EMBL" id="MCZ0725682.1"/>
    </source>
</evidence>
<feature type="domain" description="LysM" evidence="9">
    <location>
        <begin position="175"/>
        <end position="218"/>
    </location>
</feature>
<evidence type="ECO:0000256" key="8">
    <source>
        <dbReference type="SAM" id="SignalP"/>
    </source>
</evidence>
<keyword evidence="2" id="KW-0645">Protease</keyword>
<dbReference type="GO" id="GO:0008234">
    <property type="term" value="F:cysteine-type peptidase activity"/>
    <property type="evidence" value="ECO:0007669"/>
    <property type="project" value="UniProtKB-KW"/>
</dbReference>
<evidence type="ECO:0000313" key="12">
    <source>
        <dbReference type="Proteomes" id="UP001146670"/>
    </source>
</evidence>
<feature type="region of interest" description="Disordered" evidence="7">
    <location>
        <begin position="278"/>
        <end position="388"/>
    </location>
</feature>
<sequence>MSKSIKTMVGASFATTAALVAFAPQVSAEEVYTIQDGDTLSALSKEFNTTINEIAELNGIENPNLIITGKDLKLPGSEEVEFTSEAGIYTVKAGDTLNKIAAAFDTTAQNIRDLNGINGDLILIGQKLRIEGQDEAVVLEEASEEVVEETPVEESTEEIVAEEAPVEEEGQEAATTYVVKAGDTLSKIASEHGISVADLKAFNGISSDLILVGQELNLVGDSSAQVVLEEVVEEAPVEKSVVEETPVLEETVEEEPVVEEAQPVLRSAETVETAQLNTAAEEETEAEVVEAEEEAQAELVEAEDEAKAELEEAEAEAAAQAEAEAAAQAEAEAAAQAEAEAAAQAEAEAAAQAEAEAAAQAEAEAAAQAEAEAAAQAEAEAAAQAEAEAAAQAEAEAKAAQESQNVASSSSILGYAEQFIGTPYVWGGKTPSGFDCSGFVQYVYKNTRGVNVGGYTGAQQYAGPQISVSQAQPGDLLFWGGYGSPYHVAIYAGNGSFIHASQPGTPLGYSTISPYWQPSFAVSMAAYR</sequence>
<evidence type="ECO:0000256" key="5">
    <source>
        <dbReference type="ARBA" id="ARBA00022801"/>
    </source>
</evidence>
<evidence type="ECO:0000256" key="7">
    <source>
        <dbReference type="SAM" id="MobiDB-lite"/>
    </source>
</evidence>
<feature type="domain" description="NlpC/P60" evidence="10">
    <location>
        <begin position="406"/>
        <end position="527"/>
    </location>
</feature>
<feature type="compositionally biased region" description="Acidic residues" evidence="7">
    <location>
        <begin position="280"/>
        <end position="304"/>
    </location>
</feature>
<name>A0A9X3JEQ1_9LACT</name>
<dbReference type="SUPFAM" id="SSF54106">
    <property type="entry name" value="LysM domain"/>
    <property type="match status" value="3"/>
</dbReference>
<evidence type="ECO:0000256" key="1">
    <source>
        <dbReference type="ARBA" id="ARBA00007074"/>
    </source>
</evidence>
<dbReference type="EMBL" id="JAPRFR010000001">
    <property type="protein sequence ID" value="MCZ0725682.1"/>
    <property type="molecule type" value="Genomic_DNA"/>
</dbReference>
<dbReference type="Gene3D" id="3.10.350.10">
    <property type="entry name" value="LysM domain"/>
    <property type="match status" value="3"/>
</dbReference>
<dbReference type="InterPro" id="IPR018392">
    <property type="entry name" value="LysM"/>
</dbReference>
<evidence type="ECO:0000256" key="6">
    <source>
        <dbReference type="ARBA" id="ARBA00022807"/>
    </source>
</evidence>
<protein>
    <submittedName>
        <fullName evidence="11">LysM peptidoglycan-binding domain-containing protein</fullName>
    </submittedName>
</protein>
<organism evidence="11 12">
    <name type="scientific">Aerococcus kribbianus</name>
    <dbReference type="NCBI Taxonomy" id="2999064"/>
    <lineage>
        <taxon>Bacteria</taxon>
        <taxon>Bacillati</taxon>
        <taxon>Bacillota</taxon>
        <taxon>Bacilli</taxon>
        <taxon>Lactobacillales</taxon>
        <taxon>Aerococcaceae</taxon>
        <taxon>Aerococcus</taxon>
    </lineage>
</organism>
<dbReference type="PANTHER" id="PTHR47053:SF1">
    <property type="entry name" value="MUREIN DD-ENDOPEPTIDASE MEPH-RELATED"/>
    <property type="match status" value="1"/>
</dbReference>
<accession>A0A9X3JEQ1</accession>
<dbReference type="InterPro" id="IPR038765">
    <property type="entry name" value="Papain-like_cys_pep_sf"/>
</dbReference>
<gene>
    <name evidence="11" type="ORF">OW157_03740</name>
</gene>
<dbReference type="SUPFAM" id="SSF54001">
    <property type="entry name" value="Cysteine proteinases"/>
    <property type="match status" value="1"/>
</dbReference>
<feature type="domain" description="LysM" evidence="9">
    <location>
        <begin position="30"/>
        <end position="74"/>
    </location>
</feature>
<dbReference type="InterPro" id="IPR051202">
    <property type="entry name" value="Peptidase_C40"/>
</dbReference>
<dbReference type="Pfam" id="PF01476">
    <property type="entry name" value="LysM"/>
    <property type="match status" value="3"/>
</dbReference>
<dbReference type="InterPro" id="IPR000064">
    <property type="entry name" value="NLP_P60_dom"/>
</dbReference>
<comment type="similarity">
    <text evidence="1">Belongs to the peptidase C40 family.</text>
</comment>
<evidence type="ECO:0000259" key="9">
    <source>
        <dbReference type="PROSITE" id="PS51782"/>
    </source>
</evidence>
<feature type="chain" id="PRO_5040993773" evidence="8">
    <location>
        <begin position="29"/>
        <end position="528"/>
    </location>
</feature>
<reference evidence="11" key="1">
    <citation type="submission" date="2022-12" db="EMBL/GenBank/DDBJ databases">
        <title>Description and comparative metabolic analysis of Aerococcus sp. nov., isolated from the feces of a pig.</title>
        <authorList>
            <person name="Chang Y.-H."/>
        </authorList>
    </citation>
    <scope>NUCLEOTIDE SEQUENCE</scope>
    <source>
        <strain evidence="11">YH-aer222</strain>
    </source>
</reference>
<evidence type="ECO:0000256" key="2">
    <source>
        <dbReference type="ARBA" id="ARBA00022670"/>
    </source>
</evidence>
<dbReference type="PROSITE" id="PS51935">
    <property type="entry name" value="NLPC_P60"/>
    <property type="match status" value="1"/>
</dbReference>
<dbReference type="AlphaFoldDB" id="A0A9X3JEQ1"/>
<dbReference type="SMART" id="SM00257">
    <property type="entry name" value="LysM"/>
    <property type="match status" value="3"/>
</dbReference>
<evidence type="ECO:0000259" key="10">
    <source>
        <dbReference type="PROSITE" id="PS51935"/>
    </source>
</evidence>
<dbReference type="Pfam" id="PF00877">
    <property type="entry name" value="NLPC_P60"/>
    <property type="match status" value="1"/>
</dbReference>
<dbReference type="CDD" id="cd00118">
    <property type="entry name" value="LysM"/>
    <property type="match status" value="3"/>
</dbReference>
<keyword evidence="5" id="KW-0378">Hydrolase</keyword>
<dbReference type="Proteomes" id="UP001146670">
    <property type="component" value="Unassembled WGS sequence"/>
</dbReference>
<keyword evidence="12" id="KW-1185">Reference proteome</keyword>
<dbReference type="RefSeq" id="WP_268751995.1">
    <property type="nucleotide sequence ID" value="NZ_JAPRFQ010000001.1"/>
</dbReference>
<proteinExistence type="inferred from homology"/>
<keyword evidence="6" id="KW-0788">Thiol protease</keyword>
<keyword evidence="3 8" id="KW-0732">Signal</keyword>
<evidence type="ECO:0000256" key="4">
    <source>
        <dbReference type="ARBA" id="ARBA00022737"/>
    </source>
</evidence>
<feature type="domain" description="LysM" evidence="9">
    <location>
        <begin position="87"/>
        <end position="130"/>
    </location>
</feature>
<evidence type="ECO:0000256" key="3">
    <source>
        <dbReference type="ARBA" id="ARBA00022729"/>
    </source>
</evidence>